<dbReference type="Proteomes" id="UP000252519">
    <property type="component" value="Unassembled WGS sequence"/>
</dbReference>
<protein>
    <submittedName>
        <fullName evidence="1">Uncharacterized protein</fullName>
    </submittedName>
</protein>
<accession>A0A368GNK3</accession>
<comment type="caution">
    <text evidence="1">The sequence shown here is derived from an EMBL/GenBank/DDBJ whole genome shotgun (WGS) entry which is preliminary data.</text>
</comment>
<reference evidence="1 2" key="1">
    <citation type="submission" date="2014-10" db="EMBL/GenBank/DDBJ databases">
        <title>Draft genome of the hookworm Ancylostoma caninum.</title>
        <authorList>
            <person name="Mitreva M."/>
        </authorList>
    </citation>
    <scope>NUCLEOTIDE SEQUENCE [LARGE SCALE GENOMIC DNA]</scope>
    <source>
        <strain evidence="1 2">Baltimore</strain>
    </source>
</reference>
<dbReference type="AlphaFoldDB" id="A0A368GNK3"/>
<organism evidence="1 2">
    <name type="scientific">Ancylostoma caninum</name>
    <name type="common">Dog hookworm</name>
    <dbReference type="NCBI Taxonomy" id="29170"/>
    <lineage>
        <taxon>Eukaryota</taxon>
        <taxon>Metazoa</taxon>
        <taxon>Ecdysozoa</taxon>
        <taxon>Nematoda</taxon>
        <taxon>Chromadorea</taxon>
        <taxon>Rhabditida</taxon>
        <taxon>Rhabditina</taxon>
        <taxon>Rhabditomorpha</taxon>
        <taxon>Strongyloidea</taxon>
        <taxon>Ancylostomatidae</taxon>
        <taxon>Ancylostomatinae</taxon>
        <taxon>Ancylostoma</taxon>
    </lineage>
</organism>
<evidence type="ECO:0000313" key="1">
    <source>
        <dbReference type="EMBL" id="RCN45218.1"/>
    </source>
</evidence>
<evidence type="ECO:0000313" key="2">
    <source>
        <dbReference type="Proteomes" id="UP000252519"/>
    </source>
</evidence>
<name>A0A368GNK3_ANCCA</name>
<proteinExistence type="predicted"/>
<dbReference type="EMBL" id="JOJR01000107">
    <property type="protein sequence ID" value="RCN45218.1"/>
    <property type="molecule type" value="Genomic_DNA"/>
</dbReference>
<gene>
    <name evidence="1" type="ORF">ANCCAN_08791</name>
</gene>
<keyword evidence="2" id="KW-1185">Reference proteome</keyword>
<dbReference type="OrthoDB" id="5796826at2759"/>
<sequence length="89" mass="10030">MLQLCPPGCQKPGFGWRALDSPIEEPICKEPAFSSQLPPHLYKEIHSIWEAYDGGEDCSEEIARTRFILSQLSPAKRARLVKGSKECKQ</sequence>